<dbReference type="AlphaFoldDB" id="A0A1J7K514"/>
<proteinExistence type="predicted"/>
<name>A0A1J7K514_9PEZI</name>
<dbReference type="STRING" id="1408157.A0A1J7K514"/>
<dbReference type="Pfam" id="PF06985">
    <property type="entry name" value="HET"/>
    <property type="match status" value="1"/>
</dbReference>
<dbReference type="InParanoid" id="A0A1J7K514"/>
<dbReference type="InterPro" id="IPR010730">
    <property type="entry name" value="HET"/>
</dbReference>
<evidence type="ECO:0000313" key="3">
    <source>
        <dbReference type="Proteomes" id="UP000182658"/>
    </source>
</evidence>
<evidence type="ECO:0000259" key="1">
    <source>
        <dbReference type="Pfam" id="PF06985"/>
    </source>
</evidence>
<keyword evidence="3" id="KW-1185">Reference proteome</keyword>
<dbReference type="OrthoDB" id="5125733at2759"/>
<evidence type="ECO:0000313" key="2">
    <source>
        <dbReference type="EMBL" id="OIW35314.1"/>
    </source>
</evidence>
<gene>
    <name evidence="2" type="ORF">CONLIGDRAFT_52326</name>
</gene>
<feature type="domain" description="Heterokaryon incompatibility" evidence="1">
    <location>
        <begin position="219"/>
        <end position="366"/>
    </location>
</feature>
<reference evidence="2 3" key="1">
    <citation type="submission" date="2016-10" db="EMBL/GenBank/DDBJ databases">
        <title>Draft genome sequence of Coniochaeta ligniaria NRRL30616, a lignocellulolytic fungus for bioabatement of inhibitors in plant biomass hydrolysates.</title>
        <authorList>
            <consortium name="DOE Joint Genome Institute"/>
            <person name="Jimenez D.J."/>
            <person name="Hector R.E."/>
            <person name="Riley R."/>
            <person name="Sun H."/>
            <person name="Grigoriev I.V."/>
            <person name="Van Elsas J.D."/>
            <person name="Nichols N.N."/>
        </authorList>
    </citation>
    <scope>NUCLEOTIDE SEQUENCE [LARGE SCALE GENOMIC DNA]</scope>
    <source>
        <strain evidence="2 3">NRRL 30616</strain>
    </source>
</reference>
<protein>
    <submittedName>
        <fullName evidence="2">HET-domain-containing protein</fullName>
    </submittedName>
</protein>
<sequence>MTTSLADYHSCSVCRTWILDPDNVDYRGDIKPKTETANEAILLSNLSLFEIRRGSSTGCHFSEWLISQWKLFGEGKYESLLHKEHDLLLYAVTWSMALMTRLPVDEISFFGLWDGKSLSLRSPGYPKCVIATEAPIDVLTPKGDVADGSILNRPINPQIGSLANMDLARSWLRTCLTSHRKCQKPSHAFMPKRVLQLSRDVSREAFTVRLCVDQQPGQYVALSYCWGGDQPYKTTKARMQSGQFDLAWEEIPKTIQDAVVVTAALGLQYLWIDSFCIIQDDPDDFALQMAEVPSIYAYAAVTIVACRAETASQGFLRDINLDKDTSLAVRLPFRCPGGSLGNAFITSIANSRDAEPIDYRAWTFQEFYLPARLLQFGSRQLRWQCPESSMEDGFSDGWKRGYNPEDSLLQPSTNRSQMEESFSSYASRGMRKAELYAHAVSDWMSLIAVYTFRRLAYAEDRSWAASGLAEAFSTVIDDEYLAGHWRGSLPNSLLWFIATDAKNLGHGREAEIPQLGRRLEGKYLGPSWSWTSVLGKANCLYSQATTRDTRLVLLDAGVTLIEPKARYGGVSSGFVTVRGRMRNALYYGPGAGQAECRLKRLPCGEVDGDLVLTRMFPDAIETEFLAPQSANPVPIHVCLLEVGCAVAAGKRGPVGLVLREVPCPPGSEYRTVKRLGMFHINAKAIKLRPPVISPQEWDLRVQSELRWFDGCDQEVVRIV</sequence>
<accession>A0A1J7K514</accession>
<organism evidence="2 3">
    <name type="scientific">Coniochaeta ligniaria NRRL 30616</name>
    <dbReference type="NCBI Taxonomy" id="1408157"/>
    <lineage>
        <taxon>Eukaryota</taxon>
        <taxon>Fungi</taxon>
        <taxon>Dikarya</taxon>
        <taxon>Ascomycota</taxon>
        <taxon>Pezizomycotina</taxon>
        <taxon>Sordariomycetes</taxon>
        <taxon>Sordariomycetidae</taxon>
        <taxon>Coniochaetales</taxon>
        <taxon>Coniochaetaceae</taxon>
        <taxon>Coniochaeta</taxon>
    </lineage>
</organism>
<dbReference type="PANTHER" id="PTHR33112">
    <property type="entry name" value="DOMAIN PROTEIN, PUTATIVE-RELATED"/>
    <property type="match status" value="1"/>
</dbReference>
<dbReference type="Proteomes" id="UP000182658">
    <property type="component" value="Unassembled WGS sequence"/>
</dbReference>
<dbReference type="PANTHER" id="PTHR33112:SF16">
    <property type="entry name" value="HETEROKARYON INCOMPATIBILITY DOMAIN-CONTAINING PROTEIN"/>
    <property type="match status" value="1"/>
</dbReference>
<dbReference type="EMBL" id="KV875093">
    <property type="protein sequence ID" value="OIW35314.1"/>
    <property type="molecule type" value="Genomic_DNA"/>
</dbReference>